<dbReference type="FunFam" id="2.20.28.200:FF:000003">
    <property type="entry name" value="NAD-dependent protein deacetylase SRT1"/>
    <property type="match status" value="1"/>
</dbReference>
<dbReference type="GO" id="GO:0046872">
    <property type="term" value="F:metal ion binding"/>
    <property type="evidence" value="ECO:0007669"/>
    <property type="project" value="UniProtKB-KW"/>
</dbReference>
<comment type="cofactor">
    <cofactor evidence="1">
        <name>Zn(2+)</name>
        <dbReference type="ChEBI" id="CHEBI:29105"/>
    </cofactor>
</comment>
<keyword evidence="6 14" id="KW-0862">Zinc</keyword>
<evidence type="ECO:0000313" key="16">
    <source>
        <dbReference type="EMBL" id="KAK9156344.1"/>
    </source>
</evidence>
<proteinExistence type="inferred from homology"/>
<evidence type="ECO:0000256" key="4">
    <source>
        <dbReference type="ARBA" id="ARBA00022679"/>
    </source>
</evidence>
<evidence type="ECO:0000256" key="7">
    <source>
        <dbReference type="ARBA" id="ARBA00023027"/>
    </source>
</evidence>
<dbReference type="GO" id="GO:0003714">
    <property type="term" value="F:transcription corepressor activity"/>
    <property type="evidence" value="ECO:0007669"/>
    <property type="project" value="TreeGrafter"/>
</dbReference>
<sequence length="532" mass="60291">MSLGYAEKLSYKEDIGTVGMAEIFDPPDILQQKIEELASMIAKSKHLVVFTGAGISTSCGIPDFRGPKGVWTLQREGKGVPTASLPFHRAMPSLTHMALVELERVGILKFVISQNVDSLHLRSGIPREKLSELHGNSFRELCPSCGVEYLRDFEVETIGLKETSRRCSDEKCGAKLRDTVLDWEAFRKWDRYEELENDYFQCLPSDVLLHFQDALPAKEMNLAEQHCKMADIVLCLVIASAWVVRQFWLFWCSLQITPACNLPMRSVRGGGQMVIVNLQQTPKDKKASLVIHGLVDKVMLGVVNLLSLRIPPYVRVDLFQVILKLFHRNAERKYVKWTLRVSSVHGQRAQLPFLSSVEIETSNALSRRVFYNVTITVMDALMHKTNPSDLYVLREMLKSRPIKMLLSLNFGDGCGCSCTSIEFTVDFQVSEESFKHDKDIMLQKLRDAAIQDWHCGQLAVIERETLSFPRSETTTYAVVTSIVGNKFSSITSNGKLSVNFKENGLLFGSNIKKRRSEVIKRDEISQKQQKVY</sequence>
<dbReference type="InterPro" id="IPR050134">
    <property type="entry name" value="NAD-dep_sirtuin_deacylases"/>
</dbReference>
<evidence type="ECO:0000256" key="14">
    <source>
        <dbReference type="PROSITE-ProRule" id="PRU00236"/>
    </source>
</evidence>
<feature type="active site" description="Proton acceptor" evidence="14">
    <location>
        <position position="134"/>
    </location>
</feature>
<comment type="caution">
    <text evidence="16">The sequence shown here is derived from an EMBL/GenBank/DDBJ whole genome shotgun (WGS) entry which is preliminary data.</text>
</comment>
<dbReference type="Gene3D" id="3.40.50.1220">
    <property type="entry name" value="TPP-binding domain"/>
    <property type="match status" value="1"/>
</dbReference>
<keyword evidence="5 14" id="KW-0479">Metal-binding</keyword>
<evidence type="ECO:0000256" key="9">
    <source>
        <dbReference type="ARBA" id="ARBA00038170"/>
    </source>
</evidence>
<protein>
    <recommendedName>
        <fullName evidence="11">NAD-dependent protein deacetylase SRT1</fullName>
        <ecNumber evidence="3">2.3.1.286</ecNumber>
    </recommendedName>
    <alternativeName>
        <fullName evidence="13">Regulatory protein SIR2 homolog 1</fullName>
    </alternativeName>
    <alternativeName>
        <fullName evidence="12">SIR2-like protein 1</fullName>
    </alternativeName>
</protein>
<evidence type="ECO:0000256" key="6">
    <source>
        <dbReference type="ARBA" id="ARBA00022833"/>
    </source>
</evidence>
<gene>
    <name evidence="16" type="ORF">Sjap_003824</name>
</gene>
<evidence type="ECO:0000256" key="11">
    <source>
        <dbReference type="ARBA" id="ARBA00067249"/>
    </source>
</evidence>
<evidence type="ECO:0000259" key="15">
    <source>
        <dbReference type="PROSITE" id="PS50305"/>
    </source>
</evidence>
<name>A0AAP0KRY9_9MAGN</name>
<dbReference type="PANTHER" id="PTHR11085:SF12">
    <property type="entry name" value="NAD-DEPENDENT PROTEIN DEACYLASE SIRTUIN-6"/>
    <property type="match status" value="1"/>
</dbReference>
<keyword evidence="8" id="KW-0539">Nucleus</keyword>
<dbReference type="InterPro" id="IPR029035">
    <property type="entry name" value="DHS-like_NAD/FAD-binding_dom"/>
</dbReference>
<feature type="binding site" evidence="14">
    <location>
        <position position="167"/>
    </location>
    <ligand>
        <name>Zn(2+)</name>
        <dbReference type="ChEBI" id="CHEBI:29105"/>
    </ligand>
</feature>
<dbReference type="InterPro" id="IPR003000">
    <property type="entry name" value="Sirtuin"/>
</dbReference>
<comment type="subcellular location">
    <subcellularLocation>
        <location evidence="2">Nucleus</location>
    </subcellularLocation>
</comment>
<dbReference type="AlphaFoldDB" id="A0AAP0KRY9"/>
<dbReference type="SUPFAM" id="SSF52467">
    <property type="entry name" value="DHS-like NAD/FAD-binding domain"/>
    <property type="match status" value="1"/>
</dbReference>
<organism evidence="16 17">
    <name type="scientific">Stephania japonica</name>
    <dbReference type="NCBI Taxonomy" id="461633"/>
    <lineage>
        <taxon>Eukaryota</taxon>
        <taxon>Viridiplantae</taxon>
        <taxon>Streptophyta</taxon>
        <taxon>Embryophyta</taxon>
        <taxon>Tracheophyta</taxon>
        <taxon>Spermatophyta</taxon>
        <taxon>Magnoliopsida</taxon>
        <taxon>Ranunculales</taxon>
        <taxon>Menispermaceae</taxon>
        <taxon>Menispermoideae</taxon>
        <taxon>Cissampelideae</taxon>
        <taxon>Stephania</taxon>
    </lineage>
</organism>
<dbReference type="GO" id="GO:0000122">
    <property type="term" value="P:negative regulation of transcription by RNA polymerase II"/>
    <property type="evidence" value="ECO:0007669"/>
    <property type="project" value="TreeGrafter"/>
</dbReference>
<evidence type="ECO:0000256" key="5">
    <source>
        <dbReference type="ARBA" id="ARBA00022723"/>
    </source>
</evidence>
<evidence type="ECO:0000256" key="3">
    <source>
        <dbReference type="ARBA" id="ARBA00012928"/>
    </source>
</evidence>
<dbReference type="GO" id="GO:0070403">
    <property type="term" value="F:NAD+ binding"/>
    <property type="evidence" value="ECO:0007669"/>
    <property type="project" value="InterPro"/>
</dbReference>
<evidence type="ECO:0000256" key="13">
    <source>
        <dbReference type="ARBA" id="ARBA00083601"/>
    </source>
</evidence>
<dbReference type="EMBL" id="JBBNAE010000001">
    <property type="protein sequence ID" value="KAK9156344.1"/>
    <property type="molecule type" value="Genomic_DNA"/>
</dbReference>
<feature type="domain" description="Deacetylase sirtuin-type" evidence="15">
    <location>
        <begin position="27"/>
        <end position="309"/>
    </location>
</feature>
<keyword evidence="17" id="KW-1185">Reference proteome</keyword>
<dbReference type="Gene3D" id="2.20.28.200">
    <property type="match status" value="1"/>
</dbReference>
<evidence type="ECO:0000313" key="17">
    <source>
        <dbReference type="Proteomes" id="UP001417504"/>
    </source>
</evidence>
<comment type="similarity">
    <text evidence="9">Belongs to the sirtuin family. Class IV subfamily.</text>
</comment>
<evidence type="ECO:0000256" key="10">
    <source>
        <dbReference type="ARBA" id="ARBA00050203"/>
    </source>
</evidence>
<evidence type="ECO:0000256" key="1">
    <source>
        <dbReference type="ARBA" id="ARBA00001947"/>
    </source>
</evidence>
<dbReference type="GO" id="GO:0005634">
    <property type="term" value="C:nucleus"/>
    <property type="evidence" value="ECO:0007669"/>
    <property type="project" value="UniProtKB-SubCell"/>
</dbReference>
<feature type="binding site" evidence="14">
    <location>
        <position position="172"/>
    </location>
    <ligand>
        <name>Zn(2+)</name>
        <dbReference type="ChEBI" id="CHEBI:29105"/>
    </ligand>
</feature>
<feature type="binding site" evidence="14">
    <location>
        <position position="142"/>
    </location>
    <ligand>
        <name>Zn(2+)</name>
        <dbReference type="ChEBI" id="CHEBI:29105"/>
    </ligand>
</feature>
<dbReference type="PROSITE" id="PS50305">
    <property type="entry name" value="SIRTUIN"/>
    <property type="match status" value="1"/>
</dbReference>
<keyword evidence="7" id="KW-0520">NAD</keyword>
<keyword evidence="4" id="KW-0808">Transferase</keyword>
<accession>A0AAP0KRY9</accession>
<feature type="binding site" evidence="14">
    <location>
        <position position="145"/>
    </location>
    <ligand>
        <name>Zn(2+)</name>
        <dbReference type="ChEBI" id="CHEBI:29105"/>
    </ligand>
</feature>
<dbReference type="Proteomes" id="UP001417504">
    <property type="component" value="Unassembled WGS sequence"/>
</dbReference>
<dbReference type="InterPro" id="IPR026590">
    <property type="entry name" value="Ssirtuin_cat_dom"/>
</dbReference>
<dbReference type="PANTHER" id="PTHR11085">
    <property type="entry name" value="NAD-DEPENDENT PROTEIN DEACYLASE SIRTUIN-5, MITOCHONDRIAL-RELATED"/>
    <property type="match status" value="1"/>
</dbReference>
<dbReference type="CDD" id="cd01410">
    <property type="entry name" value="SIRT7"/>
    <property type="match status" value="1"/>
</dbReference>
<dbReference type="EC" id="2.3.1.286" evidence="3"/>
<reference evidence="16 17" key="1">
    <citation type="submission" date="2024-01" db="EMBL/GenBank/DDBJ databases">
        <title>Genome assemblies of Stephania.</title>
        <authorList>
            <person name="Yang L."/>
        </authorList>
    </citation>
    <scope>NUCLEOTIDE SEQUENCE [LARGE SCALE GENOMIC DNA]</scope>
    <source>
        <strain evidence="16">QJT</strain>
        <tissue evidence="16">Leaf</tissue>
    </source>
</reference>
<dbReference type="FunFam" id="3.40.50.1220:FF:000038">
    <property type="entry name" value="NAD-dependent protein deacetylase sirtuin-6 isoform X2"/>
    <property type="match status" value="1"/>
</dbReference>
<comment type="catalytic activity">
    <reaction evidence="10">
        <text>N(6)-acetyl-L-lysyl-[protein] + NAD(+) + H2O = 2''-O-acetyl-ADP-D-ribose + nicotinamide + L-lysyl-[protein]</text>
        <dbReference type="Rhea" id="RHEA:43636"/>
        <dbReference type="Rhea" id="RHEA-COMP:9752"/>
        <dbReference type="Rhea" id="RHEA-COMP:10731"/>
        <dbReference type="ChEBI" id="CHEBI:15377"/>
        <dbReference type="ChEBI" id="CHEBI:17154"/>
        <dbReference type="ChEBI" id="CHEBI:29969"/>
        <dbReference type="ChEBI" id="CHEBI:57540"/>
        <dbReference type="ChEBI" id="CHEBI:61930"/>
        <dbReference type="ChEBI" id="CHEBI:83767"/>
        <dbReference type="EC" id="2.3.1.286"/>
    </reaction>
</comment>
<evidence type="ECO:0000256" key="2">
    <source>
        <dbReference type="ARBA" id="ARBA00004123"/>
    </source>
</evidence>
<dbReference type="Pfam" id="PF02146">
    <property type="entry name" value="SIR2"/>
    <property type="match status" value="1"/>
</dbReference>
<evidence type="ECO:0000256" key="12">
    <source>
        <dbReference type="ARBA" id="ARBA00080890"/>
    </source>
</evidence>
<evidence type="ECO:0000256" key="8">
    <source>
        <dbReference type="ARBA" id="ARBA00023242"/>
    </source>
</evidence>
<dbReference type="GO" id="GO:0017136">
    <property type="term" value="F:histone deacetylase activity, NAD-dependent"/>
    <property type="evidence" value="ECO:0007669"/>
    <property type="project" value="TreeGrafter"/>
</dbReference>